<dbReference type="Gene3D" id="3.40.640.10">
    <property type="entry name" value="Type I PLP-dependent aspartate aminotransferase-like (Major domain)"/>
    <property type="match status" value="1"/>
</dbReference>
<dbReference type="Pfam" id="PF00392">
    <property type="entry name" value="GntR"/>
    <property type="match status" value="1"/>
</dbReference>
<dbReference type="InterPro" id="IPR000524">
    <property type="entry name" value="Tscrpt_reg_HTH_GntR"/>
</dbReference>
<keyword evidence="2" id="KW-0663">Pyridoxal phosphate</keyword>
<dbReference type="EMBL" id="JAWDIO010000002">
    <property type="protein sequence ID" value="MDU0354184.1"/>
    <property type="molecule type" value="Genomic_DNA"/>
</dbReference>
<dbReference type="InterPro" id="IPR004839">
    <property type="entry name" value="Aminotransferase_I/II_large"/>
</dbReference>
<dbReference type="Pfam" id="PF00155">
    <property type="entry name" value="Aminotran_1_2"/>
    <property type="match status" value="1"/>
</dbReference>
<dbReference type="Gene3D" id="1.10.10.10">
    <property type="entry name" value="Winged helix-like DNA-binding domain superfamily/Winged helix DNA-binding domain"/>
    <property type="match status" value="1"/>
</dbReference>
<dbReference type="InterPro" id="IPR015424">
    <property type="entry name" value="PyrdxlP-dep_Trfase"/>
</dbReference>
<comment type="caution">
    <text evidence="7">The sequence shown here is derived from an EMBL/GenBank/DDBJ whole genome shotgun (WGS) entry which is preliminary data.</text>
</comment>
<dbReference type="RefSeq" id="WP_316025802.1">
    <property type="nucleotide sequence ID" value="NZ_JAWDIO010000002.1"/>
</dbReference>
<accession>A0ABU3SW03</accession>
<reference evidence="7 8" key="1">
    <citation type="submission" date="2023-10" db="EMBL/GenBank/DDBJ databases">
        <title>Glaciecola aquimarina strain GGW-M5 nov., isolated from a coastal seawater.</title>
        <authorList>
            <person name="Bayburt H."/>
            <person name="Kim J.M."/>
            <person name="Choi B.J."/>
            <person name="Jeon C.O."/>
        </authorList>
    </citation>
    <scope>NUCLEOTIDE SEQUENCE [LARGE SCALE GENOMIC DNA]</scope>
    <source>
        <strain evidence="7 8">KCTC 32108</strain>
    </source>
</reference>
<evidence type="ECO:0000256" key="4">
    <source>
        <dbReference type="ARBA" id="ARBA00023125"/>
    </source>
</evidence>
<comment type="similarity">
    <text evidence="1">In the C-terminal section; belongs to the class-I pyridoxal-phosphate-dependent aminotransferase family.</text>
</comment>
<dbReference type="InterPro" id="IPR015421">
    <property type="entry name" value="PyrdxlP-dep_Trfase_major"/>
</dbReference>
<feature type="domain" description="HTH gntR-type" evidence="6">
    <location>
        <begin position="2"/>
        <end position="70"/>
    </location>
</feature>
<keyword evidence="7" id="KW-0808">Transferase</keyword>
<evidence type="ECO:0000256" key="2">
    <source>
        <dbReference type="ARBA" id="ARBA00022898"/>
    </source>
</evidence>
<dbReference type="InterPro" id="IPR051446">
    <property type="entry name" value="HTH_trans_reg/aminotransferase"/>
</dbReference>
<dbReference type="InterPro" id="IPR036388">
    <property type="entry name" value="WH-like_DNA-bd_sf"/>
</dbReference>
<dbReference type="Proteomes" id="UP001247805">
    <property type="component" value="Unassembled WGS sequence"/>
</dbReference>
<dbReference type="SUPFAM" id="SSF46785">
    <property type="entry name" value="Winged helix' DNA-binding domain"/>
    <property type="match status" value="1"/>
</dbReference>
<dbReference type="GO" id="GO:0008483">
    <property type="term" value="F:transaminase activity"/>
    <property type="evidence" value="ECO:0007669"/>
    <property type="project" value="UniProtKB-KW"/>
</dbReference>
<keyword evidence="3" id="KW-0805">Transcription regulation</keyword>
<keyword evidence="5" id="KW-0804">Transcription</keyword>
<proteinExistence type="inferred from homology"/>
<evidence type="ECO:0000259" key="6">
    <source>
        <dbReference type="PROSITE" id="PS50949"/>
    </source>
</evidence>
<keyword evidence="4" id="KW-0238">DNA-binding</keyword>
<evidence type="ECO:0000256" key="1">
    <source>
        <dbReference type="ARBA" id="ARBA00005384"/>
    </source>
</evidence>
<keyword evidence="8" id="KW-1185">Reference proteome</keyword>
<dbReference type="SMART" id="SM00345">
    <property type="entry name" value="HTH_GNTR"/>
    <property type="match status" value="1"/>
</dbReference>
<evidence type="ECO:0000313" key="8">
    <source>
        <dbReference type="Proteomes" id="UP001247805"/>
    </source>
</evidence>
<dbReference type="CDD" id="cd07377">
    <property type="entry name" value="WHTH_GntR"/>
    <property type="match status" value="1"/>
</dbReference>
<sequence>MAFKYQQLAELILSEINSAHLQAGQALPALRKFAKQHQVSLATATKTYEWLQSQGVIDVKAQSGFYVKAQPAIPMLSKPKLKSVSIEHDQSDVIFEILQNALTYDQIGLSNGYLDSSLRPSAELRRSFKRTAKQASLTTNSYGHTQGELKLRQAIVNIMQQRQCSLNSEQVIVTNGCLEAVNVVLAQITERDDTVAILTPCYSGLLTALKHAKRQILEIHCGANGPDMTHLAELFDQGAF</sequence>
<dbReference type="PANTHER" id="PTHR46577:SF2">
    <property type="entry name" value="TRANSCRIPTIONAL REGULATORY PROTEIN"/>
    <property type="match status" value="1"/>
</dbReference>
<dbReference type="InterPro" id="IPR036390">
    <property type="entry name" value="WH_DNA-bd_sf"/>
</dbReference>
<keyword evidence="7" id="KW-0032">Aminotransferase</keyword>
<dbReference type="PROSITE" id="PS50949">
    <property type="entry name" value="HTH_GNTR"/>
    <property type="match status" value="1"/>
</dbReference>
<gene>
    <name evidence="7" type="ORF">RS130_09790</name>
</gene>
<evidence type="ECO:0000256" key="5">
    <source>
        <dbReference type="ARBA" id="ARBA00023163"/>
    </source>
</evidence>
<evidence type="ECO:0000256" key="3">
    <source>
        <dbReference type="ARBA" id="ARBA00023015"/>
    </source>
</evidence>
<dbReference type="SUPFAM" id="SSF53383">
    <property type="entry name" value="PLP-dependent transferases"/>
    <property type="match status" value="1"/>
</dbReference>
<evidence type="ECO:0000313" key="7">
    <source>
        <dbReference type="EMBL" id="MDU0354184.1"/>
    </source>
</evidence>
<name>A0ABU3SW03_9ALTE</name>
<organism evidence="7 8">
    <name type="scientific">Paraglaciecola aquimarina</name>
    <dbReference type="NCBI Taxonomy" id="1235557"/>
    <lineage>
        <taxon>Bacteria</taxon>
        <taxon>Pseudomonadati</taxon>
        <taxon>Pseudomonadota</taxon>
        <taxon>Gammaproteobacteria</taxon>
        <taxon>Alteromonadales</taxon>
        <taxon>Alteromonadaceae</taxon>
        <taxon>Paraglaciecola</taxon>
    </lineage>
</organism>
<dbReference type="PANTHER" id="PTHR46577">
    <property type="entry name" value="HTH-TYPE TRANSCRIPTIONAL REGULATORY PROTEIN GABR"/>
    <property type="match status" value="1"/>
</dbReference>
<protein>
    <submittedName>
        <fullName evidence="7">Aminotransferase class I/II-fold pyridoxal phosphate-dependent enzyme</fullName>
    </submittedName>
</protein>